<dbReference type="AlphaFoldDB" id="A0A923MP30"/>
<dbReference type="Gene3D" id="1.20.1600.10">
    <property type="entry name" value="Outer membrane efflux proteins (OEP)"/>
    <property type="match status" value="1"/>
</dbReference>
<evidence type="ECO:0000313" key="3">
    <source>
        <dbReference type="EMBL" id="MBC5783227.1"/>
    </source>
</evidence>
<proteinExistence type="inferred from homology"/>
<comment type="similarity">
    <text evidence="1 2">Belongs to the outer membrane factor (OMF) (TC 1.B.17) family.</text>
</comment>
<dbReference type="GO" id="GO:0015562">
    <property type="term" value="F:efflux transmembrane transporter activity"/>
    <property type="evidence" value="ECO:0007669"/>
    <property type="project" value="InterPro"/>
</dbReference>
<dbReference type="NCBIfam" id="TIGR01845">
    <property type="entry name" value="outer_NodT"/>
    <property type="match status" value="1"/>
</dbReference>
<feature type="signal peptide" evidence="2">
    <location>
        <begin position="1"/>
        <end position="24"/>
    </location>
</feature>
<gene>
    <name evidence="3" type="ORF">H8N03_09750</name>
</gene>
<dbReference type="PANTHER" id="PTHR30203:SF33">
    <property type="entry name" value="BLR4455 PROTEIN"/>
    <property type="match status" value="1"/>
</dbReference>
<feature type="chain" id="PRO_5038154860" evidence="2">
    <location>
        <begin position="25"/>
        <end position="469"/>
    </location>
</feature>
<dbReference type="RefSeq" id="WP_187075968.1">
    <property type="nucleotide sequence ID" value="NZ_JACORT010000003.1"/>
</dbReference>
<reference evidence="3" key="1">
    <citation type="submission" date="2020-08" db="EMBL/GenBank/DDBJ databases">
        <title>Ramlibacter sp. USB13 16S ribosomal RNA gene genome sequencing and assembly.</title>
        <authorList>
            <person name="Kang M."/>
        </authorList>
    </citation>
    <scope>NUCLEOTIDE SEQUENCE</scope>
    <source>
        <strain evidence="3">USB13</strain>
    </source>
</reference>
<dbReference type="GO" id="GO:0005886">
    <property type="term" value="C:plasma membrane"/>
    <property type="evidence" value="ECO:0007669"/>
    <property type="project" value="UniProtKB-SubCell"/>
</dbReference>
<dbReference type="Gene3D" id="2.20.200.10">
    <property type="entry name" value="Outer membrane efflux proteins (OEP)"/>
    <property type="match status" value="1"/>
</dbReference>
<dbReference type="PANTHER" id="PTHR30203">
    <property type="entry name" value="OUTER MEMBRANE CATION EFFLUX PROTEIN"/>
    <property type="match status" value="1"/>
</dbReference>
<comment type="caution">
    <text evidence="3">The sequence shown here is derived from an EMBL/GenBank/DDBJ whole genome shotgun (WGS) entry which is preliminary data.</text>
</comment>
<accession>A0A923MP30</accession>
<dbReference type="InterPro" id="IPR010131">
    <property type="entry name" value="MdtP/NodT-like"/>
</dbReference>
<comment type="subcellular location">
    <subcellularLocation>
        <location evidence="2">Cell membrane</location>
        <topology evidence="2">Lipid-anchor</topology>
    </subcellularLocation>
</comment>
<protein>
    <submittedName>
        <fullName evidence="3">Efflux transporter outer membrane subunit</fullName>
    </submittedName>
</protein>
<keyword evidence="2" id="KW-0472">Membrane</keyword>
<keyword evidence="2" id="KW-0449">Lipoprotein</keyword>
<keyword evidence="2" id="KW-1134">Transmembrane beta strand</keyword>
<keyword evidence="2" id="KW-0564">Palmitate</keyword>
<evidence type="ECO:0000313" key="4">
    <source>
        <dbReference type="Proteomes" id="UP000608513"/>
    </source>
</evidence>
<dbReference type="EMBL" id="JACORT010000003">
    <property type="protein sequence ID" value="MBC5783227.1"/>
    <property type="molecule type" value="Genomic_DNA"/>
</dbReference>
<evidence type="ECO:0000256" key="2">
    <source>
        <dbReference type="RuleBase" id="RU362097"/>
    </source>
</evidence>
<keyword evidence="4" id="KW-1185">Reference proteome</keyword>
<sequence>MNRFRPLALIAALLLAGCASLEPAYELPVTDMPVAFKEGKGVWVQAAPADTLEKGPWWELFDDPLLNALASQVEISNQNVVAAVAAYDQARAITREQRASLFPQVNLDASQNRTGGPDRPTTRSYRVNIGATWEPDVFGRLRLAVQGARYGEQIAQADLYAAQLAARGELAANYFALRQADIAYALQQQVVAGYQRNLQITSNRYQAGVVARTDTLQAESQLANARADLLGIEQQRATFEHAVAVLVGRAPANFDIPVDLKWSVKIPSLPQEVPSTLLQRRPDIAAAERQVAQANAQIGIARAGYFPSFGITGSLTSSAATIGDLFNASSLAWALGTSVAQMIFDAGATSARVDQSRAALNASAARYRQTVLTAFQDVEDQLVALRVLEQQQALRAQASRAADLVEQQVLNRYEAGQVNYTEVITAQQSAASARRSLIQAQIDRQVAVVALIQALGGGWPGLALAEAGR</sequence>
<dbReference type="SUPFAM" id="SSF56954">
    <property type="entry name" value="Outer membrane efflux proteins (OEP)"/>
    <property type="match status" value="1"/>
</dbReference>
<keyword evidence="2" id="KW-0732">Signal</keyword>
<dbReference type="Proteomes" id="UP000608513">
    <property type="component" value="Unassembled WGS sequence"/>
</dbReference>
<dbReference type="Pfam" id="PF02321">
    <property type="entry name" value="OEP"/>
    <property type="match status" value="2"/>
</dbReference>
<dbReference type="InterPro" id="IPR003423">
    <property type="entry name" value="OMP_efflux"/>
</dbReference>
<dbReference type="PROSITE" id="PS51257">
    <property type="entry name" value="PROKAR_LIPOPROTEIN"/>
    <property type="match status" value="1"/>
</dbReference>
<keyword evidence="2" id="KW-0812">Transmembrane</keyword>
<evidence type="ECO:0000256" key="1">
    <source>
        <dbReference type="ARBA" id="ARBA00007613"/>
    </source>
</evidence>
<organism evidence="3 4">
    <name type="scientific">Ramlibacter cellulosilyticus</name>
    <dbReference type="NCBI Taxonomy" id="2764187"/>
    <lineage>
        <taxon>Bacteria</taxon>
        <taxon>Pseudomonadati</taxon>
        <taxon>Pseudomonadota</taxon>
        <taxon>Betaproteobacteria</taxon>
        <taxon>Burkholderiales</taxon>
        <taxon>Comamonadaceae</taxon>
        <taxon>Ramlibacter</taxon>
    </lineage>
</organism>
<name>A0A923MP30_9BURK</name>